<organism evidence="1 2">
    <name type="scientific">Streptomyces silvisoli</name>
    <dbReference type="NCBI Taxonomy" id="3034235"/>
    <lineage>
        <taxon>Bacteria</taxon>
        <taxon>Bacillati</taxon>
        <taxon>Actinomycetota</taxon>
        <taxon>Actinomycetes</taxon>
        <taxon>Kitasatosporales</taxon>
        <taxon>Streptomycetaceae</taxon>
        <taxon>Streptomyces</taxon>
    </lineage>
</organism>
<evidence type="ECO:0000313" key="1">
    <source>
        <dbReference type="EMBL" id="MDF3290526.1"/>
    </source>
</evidence>
<name>A0ABT5ZLH4_9ACTN</name>
<proteinExistence type="predicted"/>
<dbReference type="RefSeq" id="WP_269857466.1">
    <property type="nucleotide sequence ID" value="NZ_JARJBC010000008.1"/>
</dbReference>
<sequence>MDIAITCAGTNPAQELRLLRQWLPKADPELALDFDRQESSSEHLGGELVTEVLTGISAAADMVALCAAVAGWVHNRFGRNVDTRPRVQRSPAPDGAATVTTVVVGPVTVTVVTAPGEPLPVVSRDDG</sequence>
<keyword evidence="2" id="KW-1185">Reference proteome</keyword>
<reference evidence="1 2" key="1">
    <citation type="submission" date="2023-03" db="EMBL/GenBank/DDBJ databases">
        <title>Draft genome sequence of Streptomyces sp. RB6PN23 isolated from peat swamp forest in Thailand.</title>
        <authorList>
            <person name="Klaysubun C."/>
            <person name="Duangmal K."/>
        </authorList>
    </citation>
    <scope>NUCLEOTIDE SEQUENCE [LARGE SCALE GENOMIC DNA]</scope>
    <source>
        <strain evidence="1 2">RB6PN23</strain>
    </source>
</reference>
<evidence type="ECO:0000313" key="2">
    <source>
        <dbReference type="Proteomes" id="UP001216579"/>
    </source>
</evidence>
<comment type="caution">
    <text evidence="1">The sequence shown here is derived from an EMBL/GenBank/DDBJ whole genome shotgun (WGS) entry which is preliminary data.</text>
</comment>
<gene>
    <name evidence="1" type="ORF">P3G67_14975</name>
</gene>
<dbReference type="EMBL" id="JARJBC010000008">
    <property type="protein sequence ID" value="MDF3290526.1"/>
    <property type="molecule type" value="Genomic_DNA"/>
</dbReference>
<dbReference type="Proteomes" id="UP001216579">
    <property type="component" value="Unassembled WGS sequence"/>
</dbReference>
<accession>A0ABT5ZLH4</accession>
<protein>
    <submittedName>
        <fullName evidence="1">Uncharacterized protein</fullName>
    </submittedName>
</protein>